<protein>
    <recommendedName>
        <fullName evidence="13">O-fucosyltransferase family protein</fullName>
    </recommendedName>
</protein>
<evidence type="ECO:0000256" key="12">
    <source>
        <dbReference type="ARBA" id="ARBA00023277"/>
    </source>
</evidence>
<comment type="caution">
    <text evidence="15">The sequence shown here is derived from an EMBL/GenBank/DDBJ whole genome shotgun (WGS) entry which is preliminary data.</text>
</comment>
<evidence type="ECO:0000256" key="14">
    <source>
        <dbReference type="SAM" id="Phobius"/>
    </source>
</evidence>
<comment type="subcellular location">
    <subcellularLocation>
        <location evidence="1">Membrane</location>
        <topology evidence="1">Single-pass type II membrane protein</topology>
    </subcellularLocation>
</comment>
<evidence type="ECO:0000256" key="2">
    <source>
        <dbReference type="ARBA" id="ARBA00004881"/>
    </source>
</evidence>
<evidence type="ECO:0000256" key="11">
    <source>
        <dbReference type="ARBA" id="ARBA00023253"/>
    </source>
</evidence>
<evidence type="ECO:0000256" key="4">
    <source>
        <dbReference type="ARBA" id="ARBA00022676"/>
    </source>
</evidence>
<evidence type="ECO:0000256" key="1">
    <source>
        <dbReference type="ARBA" id="ARBA00004606"/>
    </source>
</evidence>
<dbReference type="GO" id="GO:0016020">
    <property type="term" value="C:membrane"/>
    <property type="evidence" value="ECO:0007669"/>
    <property type="project" value="UniProtKB-SubCell"/>
</dbReference>
<evidence type="ECO:0000256" key="9">
    <source>
        <dbReference type="ARBA" id="ARBA00023136"/>
    </source>
</evidence>
<dbReference type="InterPro" id="IPR024709">
    <property type="entry name" value="FucosylTrfase_pln"/>
</dbReference>
<proteinExistence type="inferred from homology"/>
<dbReference type="AlphaFoldDB" id="A0A7J7GFD2"/>
<dbReference type="PANTHER" id="PTHR31741">
    <property type="entry name" value="OS02G0726500 PROTEIN-RELATED"/>
    <property type="match status" value="1"/>
</dbReference>
<evidence type="ECO:0000256" key="10">
    <source>
        <dbReference type="ARBA" id="ARBA00023180"/>
    </source>
</evidence>
<evidence type="ECO:0000256" key="7">
    <source>
        <dbReference type="ARBA" id="ARBA00022968"/>
    </source>
</evidence>
<accession>A0A7J7GFD2</accession>
<dbReference type="PIRSF" id="PIRSF009360">
    <property type="entry name" value="UCP009360"/>
    <property type="match status" value="1"/>
</dbReference>
<feature type="transmembrane region" description="Helical" evidence="14">
    <location>
        <begin position="51"/>
        <end position="71"/>
    </location>
</feature>
<reference evidence="16" key="1">
    <citation type="journal article" date="2020" name="Nat. Commun.">
        <title>Genome assembly of wild tea tree DASZ reveals pedigree and selection history of tea varieties.</title>
        <authorList>
            <person name="Zhang W."/>
            <person name="Zhang Y."/>
            <person name="Qiu H."/>
            <person name="Guo Y."/>
            <person name="Wan H."/>
            <person name="Zhang X."/>
            <person name="Scossa F."/>
            <person name="Alseekh S."/>
            <person name="Zhang Q."/>
            <person name="Wang P."/>
            <person name="Xu L."/>
            <person name="Schmidt M.H."/>
            <person name="Jia X."/>
            <person name="Li D."/>
            <person name="Zhu A."/>
            <person name="Guo F."/>
            <person name="Chen W."/>
            <person name="Ni D."/>
            <person name="Usadel B."/>
            <person name="Fernie A.R."/>
            <person name="Wen W."/>
        </authorList>
    </citation>
    <scope>NUCLEOTIDE SEQUENCE [LARGE SCALE GENOMIC DNA]</scope>
    <source>
        <strain evidence="16">cv. G240</strain>
    </source>
</reference>
<organism evidence="15 16">
    <name type="scientific">Camellia sinensis</name>
    <name type="common">Tea plant</name>
    <name type="synonym">Thea sinensis</name>
    <dbReference type="NCBI Taxonomy" id="4442"/>
    <lineage>
        <taxon>Eukaryota</taxon>
        <taxon>Viridiplantae</taxon>
        <taxon>Streptophyta</taxon>
        <taxon>Embryophyta</taxon>
        <taxon>Tracheophyta</taxon>
        <taxon>Spermatophyta</taxon>
        <taxon>Magnoliopsida</taxon>
        <taxon>eudicotyledons</taxon>
        <taxon>Gunneridae</taxon>
        <taxon>Pentapetalae</taxon>
        <taxon>asterids</taxon>
        <taxon>Ericales</taxon>
        <taxon>Theaceae</taxon>
        <taxon>Camellia</taxon>
    </lineage>
</organism>
<evidence type="ECO:0000256" key="8">
    <source>
        <dbReference type="ARBA" id="ARBA00022989"/>
    </source>
</evidence>
<dbReference type="Proteomes" id="UP000593564">
    <property type="component" value="Unassembled WGS sequence"/>
</dbReference>
<keyword evidence="11" id="KW-0294">Fucose metabolism</keyword>
<evidence type="ECO:0000256" key="3">
    <source>
        <dbReference type="ARBA" id="ARBA00007737"/>
    </source>
</evidence>
<keyword evidence="16" id="KW-1185">Reference proteome</keyword>
<dbReference type="GO" id="GO:0005737">
    <property type="term" value="C:cytoplasm"/>
    <property type="evidence" value="ECO:0007669"/>
    <property type="project" value="TreeGrafter"/>
</dbReference>
<dbReference type="Pfam" id="PF10250">
    <property type="entry name" value="O-FucT"/>
    <property type="match status" value="1"/>
</dbReference>
<keyword evidence="6 14" id="KW-0812">Transmembrane</keyword>
<evidence type="ECO:0000256" key="5">
    <source>
        <dbReference type="ARBA" id="ARBA00022679"/>
    </source>
</evidence>
<keyword evidence="4" id="KW-0328">Glycosyltransferase</keyword>
<dbReference type="GO" id="GO:0016757">
    <property type="term" value="F:glycosyltransferase activity"/>
    <property type="evidence" value="ECO:0007669"/>
    <property type="project" value="UniProtKB-KW"/>
</dbReference>
<sequence length="498" mass="56765">MAGCKVYETDEALNEKDFDKMGLKYLGKIKIEKLKYSMAARARLMAQIKMWAIWVTTVVLIWGCAVQLAALNQTRWLRVVQHWSSSSSIPSARFYKSNGYLMVSSNGGLNQMRAGICDMVAIASYINVTLIVPELDKTSFWNDYSEFKDIFDVDYFITSLRDKVKIQRELPPNLKKIVEMGTFYSMPPVSWSNMSYYSNTILSQIEEYELLHLTKTDARLANNGLPLEVQKLRCRANYKALRFTPAIQKLGRKIVDLLRQKGPFLVLHLRYEMDMLAFSGCTEGCNATEVKELTKMRYAYPWWKDKVINSTKKRKAGLCPMTPEEAALTLRALDIDRNIQIYIAAGDIYGGKTRLVSLAAAFPNLVKKETLLKPSELFPFQNHSSQMAALDYIVSVESDIFVPTYGGNMAKVVEGHRRFLGFKKTLDPNRKIVVNLTDKYNKGKLKWEKFSAVMKEAHANRWGKPADRVVIPGKPKDEDYFWSNPQECLAPPSPSPST</sequence>
<name>A0A7J7GFD2_CAMSI</name>
<keyword evidence="9 14" id="KW-0472">Membrane</keyword>
<keyword evidence="7" id="KW-0735">Signal-anchor</keyword>
<dbReference type="CDD" id="cd11299">
    <property type="entry name" value="O-FucT_plant"/>
    <property type="match status" value="1"/>
</dbReference>
<dbReference type="PANTHER" id="PTHR31741:SF45">
    <property type="entry name" value="O-FUCOSYLTRANSFERASE FAMILY PROTEIN"/>
    <property type="match status" value="1"/>
</dbReference>
<evidence type="ECO:0000313" key="16">
    <source>
        <dbReference type="Proteomes" id="UP000593564"/>
    </source>
</evidence>
<dbReference type="InterPro" id="IPR019378">
    <property type="entry name" value="GDP-Fuc_O-FucTrfase"/>
</dbReference>
<keyword evidence="5" id="KW-0808">Transferase</keyword>
<evidence type="ECO:0000256" key="6">
    <source>
        <dbReference type="ARBA" id="ARBA00022692"/>
    </source>
</evidence>
<comment type="pathway">
    <text evidence="2">Glycan metabolism.</text>
</comment>
<keyword evidence="8 14" id="KW-1133">Transmembrane helix</keyword>
<keyword evidence="10" id="KW-0325">Glycoprotein</keyword>
<dbReference type="GO" id="GO:0006004">
    <property type="term" value="P:fucose metabolic process"/>
    <property type="evidence" value="ECO:0007669"/>
    <property type="project" value="UniProtKB-KW"/>
</dbReference>
<reference evidence="15 16" key="2">
    <citation type="submission" date="2020-07" db="EMBL/GenBank/DDBJ databases">
        <title>Genome assembly of wild tea tree DASZ reveals pedigree and selection history of tea varieties.</title>
        <authorList>
            <person name="Zhang W."/>
        </authorList>
    </citation>
    <scope>NUCLEOTIDE SEQUENCE [LARGE SCALE GENOMIC DNA]</scope>
    <source>
        <strain evidence="16">cv. G240</strain>
        <tissue evidence="15">Leaf</tissue>
    </source>
</reference>
<comment type="similarity">
    <text evidence="3">Belongs to the glycosyltransferase GT106 family.</text>
</comment>
<dbReference type="EMBL" id="JACBKZ010000011">
    <property type="protein sequence ID" value="KAF5939197.1"/>
    <property type="molecule type" value="Genomic_DNA"/>
</dbReference>
<gene>
    <name evidence="15" type="ORF">HYC85_023456</name>
</gene>
<evidence type="ECO:0000256" key="13">
    <source>
        <dbReference type="ARBA" id="ARBA00030350"/>
    </source>
</evidence>
<evidence type="ECO:0000313" key="15">
    <source>
        <dbReference type="EMBL" id="KAF5939197.1"/>
    </source>
</evidence>
<keyword evidence="12" id="KW-0119">Carbohydrate metabolism</keyword>